<dbReference type="InterPro" id="IPR036095">
    <property type="entry name" value="PTS_EIIB-like_sf"/>
</dbReference>
<dbReference type="GO" id="GO:0009401">
    <property type="term" value="P:phosphoenolpyruvate-dependent sugar phosphotransferase system"/>
    <property type="evidence" value="ECO:0007669"/>
    <property type="project" value="UniProtKB-KW"/>
</dbReference>
<organism evidence="3">
    <name type="scientific">Serratia fonticola</name>
    <dbReference type="NCBI Taxonomy" id="47917"/>
    <lineage>
        <taxon>Bacteria</taxon>
        <taxon>Pseudomonadati</taxon>
        <taxon>Pseudomonadota</taxon>
        <taxon>Gammaproteobacteria</taxon>
        <taxon>Enterobacterales</taxon>
        <taxon>Yersiniaceae</taxon>
        <taxon>Serratia</taxon>
    </lineage>
</organism>
<accession>A0A0F7HHC9</accession>
<dbReference type="RefSeq" id="WP_046808383.1">
    <property type="nucleotide sequence ID" value="NZ_CAMISF010000002.1"/>
</dbReference>
<dbReference type="AlphaFoldDB" id="A0A0F7HHC9"/>
<keyword evidence="2" id="KW-0598">Phosphotransferase system</keyword>
<dbReference type="GeneID" id="30323586"/>
<evidence type="ECO:0000313" key="3">
    <source>
        <dbReference type="EMBL" id="VTR48815.1"/>
    </source>
</evidence>
<dbReference type="STRING" id="47917.AV650_21390"/>
<reference evidence="3" key="1">
    <citation type="submission" date="2019-05" db="EMBL/GenBank/DDBJ databases">
        <authorList>
            <consortium name="Pathogen Informatics"/>
        </authorList>
    </citation>
    <scope>NUCLEOTIDE SEQUENCE [LARGE SCALE GENOMIC DNA]</scope>
    <source>
        <strain evidence="3">NCTC12965</strain>
    </source>
</reference>
<dbReference type="EMBL" id="CABEEZ010000118">
    <property type="protein sequence ID" value="VTR48815.1"/>
    <property type="molecule type" value="Genomic_DNA"/>
</dbReference>
<sequence length="93" mass="9937">MKIMAICGSGLGSSFMVEMNIKKVLKKMNIEAEVEHSDLSSATPGAADIFVMAKDIAASASVPADQLVVISNIIDINELETKLHAYFTAHSII</sequence>
<dbReference type="InterPro" id="IPR003501">
    <property type="entry name" value="PTS_EIIB_2/3"/>
</dbReference>
<keyword evidence="1" id="KW-0808">Transferase</keyword>
<dbReference type="SUPFAM" id="SSF52794">
    <property type="entry name" value="PTS system IIB component-like"/>
    <property type="match status" value="1"/>
</dbReference>
<dbReference type="CDD" id="cd05563">
    <property type="entry name" value="PTS_IIB_ascorbate"/>
    <property type="match status" value="1"/>
</dbReference>
<name>A0A0F7HHC9_SERFO</name>
<dbReference type="PROSITE" id="PS51099">
    <property type="entry name" value="PTS_EIIB_TYPE_2"/>
    <property type="match status" value="1"/>
</dbReference>
<dbReference type="Pfam" id="PF02302">
    <property type="entry name" value="PTS_IIB"/>
    <property type="match status" value="1"/>
</dbReference>
<dbReference type="InterPro" id="IPR013011">
    <property type="entry name" value="PTS_EIIB_2"/>
</dbReference>
<dbReference type="GO" id="GO:0008982">
    <property type="term" value="F:protein-N(PI)-phosphohistidine-sugar phosphotransferase activity"/>
    <property type="evidence" value="ECO:0007669"/>
    <property type="project" value="InterPro"/>
</dbReference>
<gene>
    <name evidence="3" type="ORF">NCTC12965_05733</name>
</gene>
<evidence type="ECO:0000256" key="2">
    <source>
        <dbReference type="ARBA" id="ARBA00022683"/>
    </source>
</evidence>
<dbReference type="KEGG" id="sfw:WN53_25725"/>
<evidence type="ECO:0000256" key="1">
    <source>
        <dbReference type="ARBA" id="ARBA00022679"/>
    </source>
</evidence>
<proteinExistence type="predicted"/>
<dbReference type="Gene3D" id="3.40.50.2300">
    <property type="match status" value="1"/>
</dbReference>
<protein>
    <submittedName>
        <fullName evidence="3">PTS system ascorbate-specific transporter subunits IICB</fullName>
    </submittedName>
</protein>